<dbReference type="InterPro" id="IPR002847">
    <property type="entry name" value="F420-0_gamma-glut_ligase-dom"/>
</dbReference>
<keyword evidence="3" id="KW-0547">Nucleotide-binding</keyword>
<keyword evidence="1" id="KW-0436">Ligase</keyword>
<evidence type="ECO:0000313" key="12">
    <source>
        <dbReference type="EMBL" id="CAB4857709.1"/>
    </source>
</evidence>
<proteinExistence type="predicted"/>
<evidence type="ECO:0000256" key="4">
    <source>
        <dbReference type="ARBA" id="ARBA00022842"/>
    </source>
</evidence>
<evidence type="ECO:0000313" key="10">
    <source>
        <dbReference type="EMBL" id="CAB4760464.1"/>
    </source>
</evidence>
<evidence type="ECO:0000313" key="11">
    <source>
        <dbReference type="EMBL" id="CAB4794436.1"/>
    </source>
</evidence>
<keyword evidence="2" id="KW-0479">Metal-binding</keyword>
<evidence type="ECO:0000313" key="13">
    <source>
        <dbReference type="EMBL" id="CAB4888103.1"/>
    </source>
</evidence>
<keyword evidence="5" id="KW-0630">Potassium</keyword>
<evidence type="ECO:0000256" key="3">
    <source>
        <dbReference type="ARBA" id="ARBA00022741"/>
    </source>
</evidence>
<evidence type="ECO:0000256" key="2">
    <source>
        <dbReference type="ARBA" id="ARBA00022723"/>
    </source>
</evidence>
<dbReference type="NCBIfam" id="TIGR01916">
    <property type="entry name" value="F420_cofE"/>
    <property type="match status" value="1"/>
</dbReference>
<dbReference type="AlphaFoldDB" id="A0A6J6Q7Y5"/>
<organism evidence="9">
    <name type="scientific">freshwater metagenome</name>
    <dbReference type="NCBI Taxonomy" id="449393"/>
    <lineage>
        <taxon>unclassified sequences</taxon>
        <taxon>metagenomes</taxon>
        <taxon>ecological metagenomes</taxon>
    </lineage>
</organism>
<dbReference type="Pfam" id="PF01996">
    <property type="entry name" value="F420_ligase"/>
    <property type="match status" value="1"/>
</dbReference>
<keyword evidence="7" id="KW-0464">Manganese</keyword>
<dbReference type="EMBL" id="CAFBPS010000001">
    <property type="protein sequence ID" value="CAB5016805.1"/>
    <property type="molecule type" value="Genomic_DNA"/>
</dbReference>
<evidence type="ECO:0000256" key="5">
    <source>
        <dbReference type="ARBA" id="ARBA00022958"/>
    </source>
</evidence>
<name>A0A6J6Q7Y5_9ZZZZ</name>
<evidence type="ECO:0000256" key="6">
    <source>
        <dbReference type="ARBA" id="ARBA00023134"/>
    </source>
</evidence>
<keyword evidence="4" id="KW-0460">Magnesium</keyword>
<protein>
    <submittedName>
        <fullName evidence="9">Unannotated protein</fullName>
    </submittedName>
</protein>
<evidence type="ECO:0000259" key="8">
    <source>
        <dbReference type="Pfam" id="PF01996"/>
    </source>
</evidence>
<dbReference type="EMBL" id="CAEZZP010000002">
    <property type="protein sequence ID" value="CAB4760464.1"/>
    <property type="molecule type" value="Genomic_DNA"/>
</dbReference>
<dbReference type="SUPFAM" id="SSF144010">
    <property type="entry name" value="CofE-like"/>
    <property type="match status" value="1"/>
</dbReference>
<dbReference type="EMBL" id="CAFBLJ010000008">
    <property type="protein sequence ID" value="CAB4857709.1"/>
    <property type="molecule type" value="Genomic_DNA"/>
</dbReference>
<sequence>MSEQNQQLRMTAWGVTGIGEIVPGDQLGDVIVDACQAAPNGPLLDGDVLVVTQKIVSKAEGRMVQIDPDDPLSHKALVEEEGVRIVRRRGDLIITETRHGFICANSGIDLSNVERGWAALLPIDSDRSARRIRDIIRAKLGVSVGIIVSDTFGRPWRKGLTDVAIGVAGIAGVLDLRGTPDALGRMMQVTEVSIADEVASAAELVMGKSNGVPVAVVRGLDPSWLRESSISEIVRPPQEDLFR</sequence>
<dbReference type="InterPro" id="IPR008225">
    <property type="entry name" value="F420-0_g-glutamyl_ligase"/>
</dbReference>
<dbReference type="Gene3D" id="3.90.1660.10">
    <property type="entry name" value="CofE-like domain"/>
    <property type="match status" value="1"/>
</dbReference>
<dbReference type="EMBL" id="CAFAAL010000011">
    <property type="protein sequence ID" value="CAB4794436.1"/>
    <property type="molecule type" value="Genomic_DNA"/>
</dbReference>
<dbReference type="GO" id="GO:0046872">
    <property type="term" value="F:metal ion binding"/>
    <property type="evidence" value="ECO:0007669"/>
    <property type="project" value="UniProtKB-KW"/>
</dbReference>
<dbReference type="Gene3D" id="3.30.1330.100">
    <property type="entry name" value="CofE-like"/>
    <property type="match status" value="1"/>
</dbReference>
<gene>
    <name evidence="9" type="ORF">UFOPK2658_00205</name>
    <name evidence="10" type="ORF">UFOPK2880_00070</name>
    <name evidence="11" type="ORF">UFOPK3004_00258</name>
    <name evidence="12" type="ORF">UFOPK3304_00272</name>
    <name evidence="13" type="ORF">UFOPK3494_00105</name>
    <name evidence="14" type="ORF">UFOPK4134_00033</name>
</gene>
<evidence type="ECO:0000256" key="7">
    <source>
        <dbReference type="ARBA" id="ARBA00023211"/>
    </source>
</evidence>
<dbReference type="EMBL" id="CAFBMF010000003">
    <property type="protein sequence ID" value="CAB4888103.1"/>
    <property type="molecule type" value="Genomic_DNA"/>
</dbReference>
<evidence type="ECO:0000256" key="1">
    <source>
        <dbReference type="ARBA" id="ARBA00022598"/>
    </source>
</evidence>
<reference evidence="9" key="1">
    <citation type="submission" date="2020-05" db="EMBL/GenBank/DDBJ databases">
        <authorList>
            <person name="Chiriac C."/>
            <person name="Salcher M."/>
            <person name="Ghai R."/>
            <person name="Kavagutti S V."/>
        </authorList>
    </citation>
    <scope>NUCLEOTIDE SEQUENCE</scope>
</reference>
<dbReference type="GO" id="GO:0005525">
    <property type="term" value="F:GTP binding"/>
    <property type="evidence" value="ECO:0007669"/>
    <property type="project" value="UniProtKB-KW"/>
</dbReference>
<dbReference type="EMBL" id="CAEZYH010000004">
    <property type="protein sequence ID" value="CAB4707861.1"/>
    <property type="molecule type" value="Genomic_DNA"/>
</dbReference>
<accession>A0A6J6Q7Y5</accession>
<evidence type="ECO:0000313" key="14">
    <source>
        <dbReference type="EMBL" id="CAB5016805.1"/>
    </source>
</evidence>
<dbReference type="PANTHER" id="PTHR47917">
    <property type="match status" value="1"/>
</dbReference>
<dbReference type="GO" id="GO:0052618">
    <property type="term" value="F:coenzyme F420-0:L-glutamate ligase activity"/>
    <property type="evidence" value="ECO:0007669"/>
    <property type="project" value="TreeGrafter"/>
</dbReference>
<dbReference type="PANTHER" id="PTHR47917:SF1">
    <property type="entry name" value="COENZYME F420:L-GLUTAMATE LIGASE"/>
    <property type="match status" value="1"/>
</dbReference>
<feature type="domain" description="Coenzyme F420:L-glutamate ligase-like" evidence="8">
    <location>
        <begin position="18"/>
        <end position="219"/>
    </location>
</feature>
<keyword evidence="6" id="KW-0342">GTP-binding</keyword>
<evidence type="ECO:0000313" key="9">
    <source>
        <dbReference type="EMBL" id="CAB4707861.1"/>
    </source>
</evidence>